<name>B4VN13_9CYAN</name>
<dbReference type="Proteomes" id="UP000003835">
    <property type="component" value="Unassembled WGS sequence"/>
</dbReference>
<gene>
    <name evidence="1" type="ORF">MC7420_1930</name>
</gene>
<protein>
    <submittedName>
        <fullName evidence="1">Uncharacterized protein</fullName>
    </submittedName>
</protein>
<dbReference type="EMBL" id="DS989845">
    <property type="protein sequence ID" value="EDX76927.1"/>
    <property type="molecule type" value="Genomic_DNA"/>
</dbReference>
<sequence>MGKGGFCGNVIGFLVNFRPKPTPKWDFMLRYQIDILT</sequence>
<proteinExistence type="predicted"/>
<reference evidence="1 2" key="1">
    <citation type="submission" date="2008-07" db="EMBL/GenBank/DDBJ databases">
        <authorList>
            <person name="Tandeau de Marsac N."/>
            <person name="Ferriera S."/>
            <person name="Johnson J."/>
            <person name="Kravitz S."/>
            <person name="Beeson K."/>
            <person name="Sutton G."/>
            <person name="Rogers Y.-H."/>
            <person name="Friedman R."/>
            <person name="Frazier M."/>
            <person name="Venter J.C."/>
        </authorList>
    </citation>
    <scope>NUCLEOTIDE SEQUENCE [LARGE SCALE GENOMIC DNA]</scope>
    <source>
        <strain evidence="1 2">PCC 7420</strain>
    </source>
</reference>
<dbReference type="HOGENOM" id="CLU_3342483_0_0_3"/>
<accession>B4VN13</accession>
<dbReference type="STRING" id="118168.MC7420_1930"/>
<organism evidence="1 2">
    <name type="scientific">Coleofasciculus chthonoplastes PCC 7420</name>
    <dbReference type="NCBI Taxonomy" id="118168"/>
    <lineage>
        <taxon>Bacteria</taxon>
        <taxon>Bacillati</taxon>
        <taxon>Cyanobacteriota</taxon>
        <taxon>Cyanophyceae</taxon>
        <taxon>Coleofasciculales</taxon>
        <taxon>Coleofasciculaceae</taxon>
        <taxon>Coleofasciculus</taxon>
    </lineage>
</organism>
<evidence type="ECO:0000313" key="2">
    <source>
        <dbReference type="Proteomes" id="UP000003835"/>
    </source>
</evidence>
<evidence type="ECO:0000313" key="1">
    <source>
        <dbReference type="EMBL" id="EDX76927.1"/>
    </source>
</evidence>
<keyword evidence="2" id="KW-1185">Reference proteome</keyword>
<dbReference type="AlphaFoldDB" id="B4VN13"/>